<evidence type="ECO:0000313" key="2">
    <source>
        <dbReference type="EMBL" id="MFC5507757.1"/>
    </source>
</evidence>
<keyword evidence="3" id="KW-1185">Reference proteome</keyword>
<sequence>MRRVVLLAIAMSSIPGIGHAAIIGGCKFNTETLQFQGNAVEQANCLLRAVKKKGAGATPQPMPEWITANVGQSVSLSVDQLNKYLAAKQIEPMTIGGPISKGAAPDLRYFVIHDTSSPEIEEAKGFPANLDEASYSGNKLANWNGNIKNQVNLIVSRDGQSRAYRRWGEARPSPAIKLEMQRYSAPSKKHFVHVENVQPRLKPKTTFAWIAPTPGFSPKQEDRLALAYIAASMQAGRWLVPAYHFNIDQGLPDGHDDPQSTDLPSWVKRIAAIEAAIKE</sequence>
<feature type="signal peptide" evidence="1">
    <location>
        <begin position="1"/>
        <end position="20"/>
    </location>
</feature>
<gene>
    <name evidence="2" type="ORF">ACFPN9_21150</name>
</gene>
<dbReference type="PROSITE" id="PS51257">
    <property type="entry name" value="PROKAR_LIPOPROTEIN"/>
    <property type="match status" value="1"/>
</dbReference>
<reference evidence="3" key="1">
    <citation type="journal article" date="2019" name="Int. J. Syst. Evol. Microbiol.">
        <title>The Global Catalogue of Microorganisms (GCM) 10K type strain sequencing project: providing services to taxonomists for standard genome sequencing and annotation.</title>
        <authorList>
            <consortium name="The Broad Institute Genomics Platform"/>
            <consortium name="The Broad Institute Genome Sequencing Center for Infectious Disease"/>
            <person name="Wu L."/>
            <person name="Ma J."/>
        </authorList>
    </citation>
    <scope>NUCLEOTIDE SEQUENCE [LARGE SCALE GENOMIC DNA]</scope>
    <source>
        <strain evidence="3">CCUG 43117</strain>
    </source>
</reference>
<dbReference type="RefSeq" id="WP_068078890.1">
    <property type="nucleotide sequence ID" value="NZ_JBHSLU010000069.1"/>
</dbReference>
<evidence type="ECO:0000313" key="3">
    <source>
        <dbReference type="Proteomes" id="UP001596060"/>
    </source>
</evidence>
<feature type="chain" id="PRO_5045378113" description="Tle cognate immunity protein 4 C-terminal domain-containing protein" evidence="1">
    <location>
        <begin position="21"/>
        <end position="279"/>
    </location>
</feature>
<protein>
    <recommendedName>
        <fullName evidence="4">Tle cognate immunity protein 4 C-terminal domain-containing protein</fullName>
    </recommendedName>
</protein>
<dbReference type="Proteomes" id="UP001596060">
    <property type="component" value="Unassembled WGS sequence"/>
</dbReference>
<name>A0ABW0P8I0_9HYPH</name>
<comment type="caution">
    <text evidence="2">The sequence shown here is derived from an EMBL/GenBank/DDBJ whole genome shotgun (WGS) entry which is preliminary data.</text>
</comment>
<proteinExistence type="predicted"/>
<evidence type="ECO:0000256" key="1">
    <source>
        <dbReference type="SAM" id="SignalP"/>
    </source>
</evidence>
<organism evidence="2 3">
    <name type="scientific">Bosea massiliensis</name>
    <dbReference type="NCBI Taxonomy" id="151419"/>
    <lineage>
        <taxon>Bacteria</taxon>
        <taxon>Pseudomonadati</taxon>
        <taxon>Pseudomonadota</taxon>
        <taxon>Alphaproteobacteria</taxon>
        <taxon>Hyphomicrobiales</taxon>
        <taxon>Boseaceae</taxon>
        <taxon>Bosea</taxon>
    </lineage>
</organism>
<evidence type="ECO:0008006" key="4">
    <source>
        <dbReference type="Google" id="ProtNLM"/>
    </source>
</evidence>
<dbReference type="EMBL" id="JBHSLU010000069">
    <property type="protein sequence ID" value="MFC5507757.1"/>
    <property type="molecule type" value="Genomic_DNA"/>
</dbReference>
<accession>A0ABW0P8I0</accession>
<keyword evidence="1" id="KW-0732">Signal</keyword>